<feature type="non-terminal residue" evidence="1">
    <location>
        <position position="1"/>
    </location>
</feature>
<name>X0SU44_9ZZZZ</name>
<sequence>LLKRYRAPMLKIILVPNEHNHHITLAVLPRLLKPHRQMLEGIPSRDIIDKESASCPAIVGSSDGAEGFLAGRIPDLQFDLFAVDIYHSGPKFYSDCEVVDGLESFVGELQ</sequence>
<reference evidence="1" key="1">
    <citation type="journal article" date="2014" name="Front. Microbiol.">
        <title>High frequency of phylogenetically diverse reductive dehalogenase-homologous genes in deep subseafloor sedimentary metagenomes.</title>
        <authorList>
            <person name="Kawai M."/>
            <person name="Futagami T."/>
            <person name="Toyoda A."/>
            <person name="Takaki Y."/>
            <person name="Nishi S."/>
            <person name="Hori S."/>
            <person name="Arai W."/>
            <person name="Tsubouchi T."/>
            <person name="Morono Y."/>
            <person name="Uchiyama I."/>
            <person name="Ito T."/>
            <person name="Fujiyama A."/>
            <person name="Inagaki F."/>
            <person name="Takami H."/>
        </authorList>
    </citation>
    <scope>NUCLEOTIDE SEQUENCE</scope>
    <source>
        <strain evidence="1">Expedition CK06-06</strain>
    </source>
</reference>
<accession>X0SU44</accession>
<evidence type="ECO:0000313" key="1">
    <source>
        <dbReference type="EMBL" id="GAF78666.1"/>
    </source>
</evidence>
<comment type="caution">
    <text evidence="1">The sequence shown here is derived from an EMBL/GenBank/DDBJ whole genome shotgun (WGS) entry which is preliminary data.</text>
</comment>
<organism evidence="1">
    <name type="scientific">marine sediment metagenome</name>
    <dbReference type="NCBI Taxonomy" id="412755"/>
    <lineage>
        <taxon>unclassified sequences</taxon>
        <taxon>metagenomes</taxon>
        <taxon>ecological metagenomes</taxon>
    </lineage>
</organism>
<proteinExistence type="predicted"/>
<protein>
    <submittedName>
        <fullName evidence="1">Uncharacterized protein</fullName>
    </submittedName>
</protein>
<gene>
    <name evidence="1" type="ORF">S01H1_06110</name>
</gene>
<dbReference type="EMBL" id="BARS01003172">
    <property type="protein sequence ID" value="GAF78666.1"/>
    <property type="molecule type" value="Genomic_DNA"/>
</dbReference>
<dbReference type="AlphaFoldDB" id="X0SU44"/>